<evidence type="ECO:0000313" key="4">
    <source>
        <dbReference type="Proteomes" id="UP001152797"/>
    </source>
</evidence>
<proteinExistence type="predicted"/>
<dbReference type="OrthoDB" id="427965at2759"/>
<evidence type="ECO:0000256" key="1">
    <source>
        <dbReference type="SAM" id="MobiDB-lite"/>
    </source>
</evidence>
<keyword evidence="4" id="KW-1185">Reference proteome</keyword>
<protein>
    <submittedName>
        <fullName evidence="2">Uncharacterized protein</fullName>
    </submittedName>
</protein>
<gene>
    <name evidence="2" type="ORF">C1SCF055_LOCUS15188</name>
</gene>
<sequence>MHVSRPAKKQRRRDKPVQQQDVADGSSSGVQCATVDGPRSPAESDMWPDLILESLERQGLLGNFVDAVTQGIHFSSDYSGIGTAEEAARCLCLAAEAATQRLCGKLPYLYVQRSGDKEAECRTVLLASSRKGGLGAPKCVFGDIGERCNKDIWNKVAEEIDRIHNSEVTSFCYKHGGQCPVYPVSLQSDDQDSGPAASACKEEAGCEGTSNQAGSPALKLHVAGFNCYDWSSMGSRRGWFGPSTLPFVQWLSERLQFEEDIVVGENTLNFDVATLEEMTAHQFDLECLNVSPTLMGEPVERRRLYICMLRKGKRRWRHELLRQGLGETWQEVFEAVFQRNIVMTAADKFRAPALGVKNYIAKLAEQQHLPEKTRSGKDWSCFQAVSRAVRNKIQAHQEELERKLLSADLDSGLAATADDPLELRHWTSNVAQQPHFMGPVRGNVPAMLQHTNLWIFGKRRLALPMEHLEIQGWNIYGNFDNPYRSNIFEVETECTAKWLVLSLLFYWLQQKMLQHEREAARLRAL</sequence>
<organism evidence="2">
    <name type="scientific">Cladocopium goreaui</name>
    <dbReference type="NCBI Taxonomy" id="2562237"/>
    <lineage>
        <taxon>Eukaryota</taxon>
        <taxon>Sar</taxon>
        <taxon>Alveolata</taxon>
        <taxon>Dinophyceae</taxon>
        <taxon>Suessiales</taxon>
        <taxon>Symbiodiniaceae</taxon>
        <taxon>Cladocopium</taxon>
    </lineage>
</organism>
<reference evidence="3" key="2">
    <citation type="submission" date="2024-04" db="EMBL/GenBank/DDBJ databases">
        <authorList>
            <person name="Chen Y."/>
            <person name="Shah S."/>
            <person name="Dougan E. K."/>
            <person name="Thang M."/>
            <person name="Chan C."/>
        </authorList>
    </citation>
    <scope>NUCLEOTIDE SEQUENCE [LARGE SCALE GENOMIC DNA]</scope>
</reference>
<dbReference type="EMBL" id="CAMXCT030001223">
    <property type="protein sequence ID" value="CAL4775265.1"/>
    <property type="molecule type" value="Genomic_DNA"/>
</dbReference>
<dbReference type="EMBL" id="CAMXCT010001223">
    <property type="protein sequence ID" value="CAI3987953.1"/>
    <property type="molecule type" value="Genomic_DNA"/>
</dbReference>
<evidence type="ECO:0000313" key="2">
    <source>
        <dbReference type="EMBL" id="CAI3987953.1"/>
    </source>
</evidence>
<accession>A0A9P1CC36</accession>
<dbReference type="AlphaFoldDB" id="A0A9P1CC36"/>
<reference evidence="2" key="1">
    <citation type="submission" date="2022-10" db="EMBL/GenBank/DDBJ databases">
        <authorList>
            <person name="Chen Y."/>
            <person name="Dougan E. K."/>
            <person name="Chan C."/>
            <person name="Rhodes N."/>
            <person name="Thang M."/>
        </authorList>
    </citation>
    <scope>NUCLEOTIDE SEQUENCE</scope>
</reference>
<dbReference type="Proteomes" id="UP001152797">
    <property type="component" value="Unassembled WGS sequence"/>
</dbReference>
<evidence type="ECO:0000313" key="3">
    <source>
        <dbReference type="EMBL" id="CAL1141328.1"/>
    </source>
</evidence>
<dbReference type="EMBL" id="CAMXCT020001223">
    <property type="protein sequence ID" value="CAL1141328.1"/>
    <property type="molecule type" value="Genomic_DNA"/>
</dbReference>
<feature type="region of interest" description="Disordered" evidence="1">
    <location>
        <begin position="1"/>
        <end position="45"/>
    </location>
</feature>
<feature type="compositionally biased region" description="Basic residues" evidence="1">
    <location>
        <begin position="1"/>
        <end position="14"/>
    </location>
</feature>
<dbReference type="Gene3D" id="3.40.50.150">
    <property type="entry name" value="Vaccinia Virus protein VP39"/>
    <property type="match status" value="1"/>
</dbReference>
<comment type="caution">
    <text evidence="2">The sequence shown here is derived from an EMBL/GenBank/DDBJ whole genome shotgun (WGS) entry which is preliminary data.</text>
</comment>
<name>A0A9P1CC36_9DINO</name>
<dbReference type="InterPro" id="IPR029063">
    <property type="entry name" value="SAM-dependent_MTases_sf"/>
</dbReference>
<feature type="compositionally biased region" description="Polar residues" evidence="1">
    <location>
        <begin position="17"/>
        <end position="31"/>
    </location>
</feature>